<sequence length="181" mass="20449">MALTKSIFDSTFSNFTAIIGSSRNLLSSIELIITNSYRFVFFVIILCTYSICTDGAFFLNDPHEHPLLSLQDEGIESINTATATTSTTSTITTTDNTTTTTTTTTITVKERTFRERAKTFGQNLEEIQKVKYYLEKIQKFEAEQHPEEIIQRHTVKPSSGAVRMDISSNVIFSYLYINEAK</sequence>
<dbReference type="WBParaSite" id="EEL_0000746301-mRNA-1">
    <property type="protein sequence ID" value="EEL_0000746301-mRNA-1"/>
    <property type="gene ID" value="EEL_0000746301"/>
</dbReference>
<protein>
    <submittedName>
        <fullName evidence="3">Homeobox domain-containing protein</fullName>
    </submittedName>
</protein>
<feature type="transmembrane region" description="Helical" evidence="1">
    <location>
        <begin position="39"/>
        <end position="59"/>
    </location>
</feature>
<evidence type="ECO:0000313" key="2">
    <source>
        <dbReference type="Proteomes" id="UP000050640"/>
    </source>
</evidence>
<proteinExistence type="predicted"/>
<dbReference type="Proteomes" id="UP000050640">
    <property type="component" value="Unplaced"/>
</dbReference>
<reference evidence="3" key="1">
    <citation type="submission" date="2017-02" db="UniProtKB">
        <authorList>
            <consortium name="WormBaseParasite"/>
        </authorList>
    </citation>
    <scope>IDENTIFICATION</scope>
</reference>
<keyword evidence="1" id="KW-0812">Transmembrane</keyword>
<name>A0A0R3RYU5_9BILA</name>
<keyword evidence="1" id="KW-0472">Membrane</keyword>
<keyword evidence="1" id="KW-1133">Transmembrane helix</keyword>
<evidence type="ECO:0000256" key="1">
    <source>
        <dbReference type="SAM" id="Phobius"/>
    </source>
</evidence>
<keyword evidence="2" id="KW-1185">Reference proteome</keyword>
<dbReference type="AlphaFoldDB" id="A0A0R3RYU5"/>
<evidence type="ECO:0000313" key="3">
    <source>
        <dbReference type="WBParaSite" id="EEL_0000746301-mRNA-1"/>
    </source>
</evidence>
<accession>A0A0R3RYU5</accession>
<organism evidence="2 3">
    <name type="scientific">Elaeophora elaphi</name>
    <dbReference type="NCBI Taxonomy" id="1147741"/>
    <lineage>
        <taxon>Eukaryota</taxon>
        <taxon>Metazoa</taxon>
        <taxon>Ecdysozoa</taxon>
        <taxon>Nematoda</taxon>
        <taxon>Chromadorea</taxon>
        <taxon>Rhabditida</taxon>
        <taxon>Spirurina</taxon>
        <taxon>Spiruromorpha</taxon>
        <taxon>Filarioidea</taxon>
        <taxon>Onchocercidae</taxon>
        <taxon>Elaeophora</taxon>
    </lineage>
</organism>